<name>A0ABY5PML6_9ACTN</name>
<dbReference type="PANTHER" id="PTHR38479">
    <property type="entry name" value="LMO0824 PROTEIN"/>
    <property type="match status" value="1"/>
</dbReference>
<dbReference type="Proteomes" id="UP001058860">
    <property type="component" value="Chromosome"/>
</dbReference>
<dbReference type="Pfam" id="PF06224">
    <property type="entry name" value="AlkZ-like"/>
    <property type="match status" value="1"/>
</dbReference>
<keyword evidence="2" id="KW-1185">Reference proteome</keyword>
<dbReference type="InterPro" id="IPR009351">
    <property type="entry name" value="AlkZ-like"/>
</dbReference>
<evidence type="ECO:0000313" key="2">
    <source>
        <dbReference type="Proteomes" id="UP001058860"/>
    </source>
</evidence>
<sequence>MYLSAWARVDGMALADVDRALYEDRSLVKHLAMRRTLFVFPRATLPAAVAGPSARVAAAERKRLIKEIDAQGLHGDGAAWLAKATDAVMALLADGRAHTSTELREQLPVIQGKVTSGSGKWAATIPVGPRVLTVLSAEGRVVRGPNDGAWTVSRPRWTSMAAWLGEPVAPMDEQDGTTELVRGWLRAFGPGTVADMKWWLGGTVRGVKAALAALAAVEVDLGGGETGWVLPDDVEPEPPVEPWAALLPSLDPTIMGWQSRDWYLAPHREHLFDYAGNAGHSAWWDGRAVGGWRQTEDGAIELQLLEDVGTEALTALETEADRLTNFLSGTRSLPRFPSPLSKQ</sequence>
<protein>
    <submittedName>
        <fullName evidence="1">Winged helix DNA-binding domain-containing protein</fullName>
    </submittedName>
</protein>
<dbReference type="PANTHER" id="PTHR38479:SF2">
    <property type="entry name" value="WINGED HELIX DNA-BINDING DOMAIN-CONTAINING PROTEIN"/>
    <property type="match status" value="1"/>
</dbReference>
<evidence type="ECO:0000313" key="1">
    <source>
        <dbReference type="EMBL" id="UUY05886.1"/>
    </source>
</evidence>
<dbReference type="GO" id="GO:0003677">
    <property type="term" value="F:DNA binding"/>
    <property type="evidence" value="ECO:0007669"/>
    <property type="project" value="UniProtKB-KW"/>
</dbReference>
<keyword evidence="1" id="KW-0238">DNA-binding</keyword>
<accession>A0ABY5PML6</accession>
<dbReference type="EMBL" id="CP088295">
    <property type="protein sequence ID" value="UUY05886.1"/>
    <property type="molecule type" value="Genomic_DNA"/>
</dbReference>
<proteinExistence type="predicted"/>
<reference evidence="2" key="1">
    <citation type="submission" date="2021-11" db="EMBL/GenBank/DDBJ databases">
        <title>Cultivation dependent microbiological survey of springs from the worlds oldest radium mine currently devoted to the extraction of radon-saturated water.</title>
        <authorList>
            <person name="Kapinusova G."/>
            <person name="Smrhova T."/>
            <person name="Strejcek M."/>
            <person name="Suman J."/>
            <person name="Jani K."/>
            <person name="Pajer P."/>
            <person name="Uhlik O."/>
        </authorList>
    </citation>
    <scope>NUCLEOTIDE SEQUENCE [LARGE SCALE GENOMIC DNA]</scope>
    <source>
        <strain evidence="2">J379</strain>
    </source>
</reference>
<gene>
    <name evidence="1" type="ORF">LRS13_10325</name>
</gene>
<organism evidence="1 2">
    <name type="scientific">Svornostia abyssi</name>
    <dbReference type="NCBI Taxonomy" id="2898438"/>
    <lineage>
        <taxon>Bacteria</taxon>
        <taxon>Bacillati</taxon>
        <taxon>Actinomycetota</taxon>
        <taxon>Thermoleophilia</taxon>
        <taxon>Solirubrobacterales</taxon>
        <taxon>Baekduiaceae</taxon>
        <taxon>Svornostia</taxon>
    </lineage>
</organism>